<comment type="similarity">
    <text evidence="1">Belongs to the peptidase C1 family.</text>
</comment>
<name>A0A482VHD3_ASBVE</name>
<evidence type="ECO:0000256" key="5">
    <source>
        <dbReference type="ARBA" id="ARBA00023145"/>
    </source>
</evidence>
<dbReference type="Pfam" id="PF00112">
    <property type="entry name" value="Peptidase_C1"/>
    <property type="match status" value="1"/>
</dbReference>
<proteinExistence type="inferred from homology"/>
<protein>
    <submittedName>
        <fullName evidence="10">Peptidase C1 and/or Inhibitor I29 domain containing protein</fullName>
    </submittedName>
</protein>
<dbReference type="FunFam" id="3.90.70.10:FF:000006">
    <property type="entry name" value="Cathepsin S"/>
    <property type="match status" value="1"/>
</dbReference>
<dbReference type="PRINTS" id="PR00705">
    <property type="entry name" value="PAPAIN"/>
</dbReference>
<dbReference type="InterPro" id="IPR025660">
    <property type="entry name" value="Pept_his_AS"/>
</dbReference>
<dbReference type="GO" id="GO:0008234">
    <property type="term" value="F:cysteine-type peptidase activity"/>
    <property type="evidence" value="ECO:0007669"/>
    <property type="project" value="UniProtKB-KW"/>
</dbReference>
<evidence type="ECO:0000256" key="4">
    <source>
        <dbReference type="ARBA" id="ARBA00022807"/>
    </source>
</evidence>
<dbReference type="Pfam" id="PF08246">
    <property type="entry name" value="Inhibitor_I29"/>
    <property type="match status" value="1"/>
</dbReference>
<keyword evidence="7" id="KW-0732">Signal</keyword>
<dbReference type="SUPFAM" id="SSF54001">
    <property type="entry name" value="Cysteine proteinases"/>
    <property type="match status" value="1"/>
</dbReference>
<dbReference type="PROSITE" id="PS00139">
    <property type="entry name" value="THIOL_PROTEASE_CYS"/>
    <property type="match status" value="1"/>
</dbReference>
<keyword evidence="5" id="KW-0865">Zymogen</keyword>
<evidence type="ECO:0000259" key="8">
    <source>
        <dbReference type="SMART" id="SM00645"/>
    </source>
</evidence>
<evidence type="ECO:0000256" key="3">
    <source>
        <dbReference type="ARBA" id="ARBA00022801"/>
    </source>
</evidence>
<dbReference type="OrthoDB" id="10253408at2759"/>
<dbReference type="STRING" id="1661398.A0A482VHD3"/>
<dbReference type="InterPro" id="IPR039417">
    <property type="entry name" value="Peptidase_C1A_papain-like"/>
</dbReference>
<evidence type="ECO:0000259" key="9">
    <source>
        <dbReference type="SMART" id="SM00848"/>
    </source>
</evidence>
<dbReference type="AlphaFoldDB" id="A0A482VHD3"/>
<keyword evidence="6" id="KW-1015">Disulfide bond</keyword>
<evidence type="ECO:0000256" key="2">
    <source>
        <dbReference type="ARBA" id="ARBA00022670"/>
    </source>
</evidence>
<accession>A0A482VHD3</accession>
<gene>
    <name evidence="10" type="ORF">BDFB_011386</name>
</gene>
<keyword evidence="3" id="KW-0378">Hydrolase</keyword>
<reference evidence="10 11" key="1">
    <citation type="submission" date="2017-03" db="EMBL/GenBank/DDBJ databases">
        <title>Genome of the blue death feigning beetle - Asbolus verrucosus.</title>
        <authorList>
            <person name="Rider S.D."/>
        </authorList>
    </citation>
    <scope>NUCLEOTIDE SEQUENCE [LARGE SCALE GENOMIC DNA]</scope>
    <source>
        <strain evidence="10">Butters</strain>
        <tissue evidence="10">Head and leg muscle</tissue>
    </source>
</reference>
<evidence type="ECO:0000313" key="10">
    <source>
        <dbReference type="EMBL" id="RZC32301.1"/>
    </source>
</evidence>
<dbReference type="InterPro" id="IPR000169">
    <property type="entry name" value="Pept_cys_AS"/>
</dbReference>
<dbReference type="PROSITE" id="PS00639">
    <property type="entry name" value="THIOL_PROTEASE_HIS"/>
    <property type="match status" value="1"/>
</dbReference>
<keyword evidence="4" id="KW-0788">Thiol protease</keyword>
<dbReference type="CDD" id="cd02248">
    <property type="entry name" value="Peptidase_C1A"/>
    <property type="match status" value="1"/>
</dbReference>
<dbReference type="Gene3D" id="3.90.70.10">
    <property type="entry name" value="Cysteine proteinases"/>
    <property type="match status" value="1"/>
</dbReference>
<dbReference type="Proteomes" id="UP000292052">
    <property type="component" value="Unassembled WGS sequence"/>
</dbReference>
<feature type="chain" id="PRO_5019850241" evidence="7">
    <location>
        <begin position="17"/>
        <end position="329"/>
    </location>
</feature>
<evidence type="ECO:0000313" key="11">
    <source>
        <dbReference type="Proteomes" id="UP000292052"/>
    </source>
</evidence>
<keyword evidence="11" id="KW-1185">Reference proteome</keyword>
<dbReference type="SMART" id="SM00645">
    <property type="entry name" value="Pept_C1"/>
    <property type="match status" value="1"/>
</dbReference>
<evidence type="ECO:0000256" key="7">
    <source>
        <dbReference type="SAM" id="SignalP"/>
    </source>
</evidence>
<comment type="caution">
    <text evidence="10">The sequence shown here is derived from an EMBL/GenBank/DDBJ whole genome shotgun (WGS) entry which is preliminary data.</text>
</comment>
<feature type="domain" description="Cathepsin propeptide inhibitor" evidence="9">
    <location>
        <begin position="27"/>
        <end position="86"/>
    </location>
</feature>
<dbReference type="InterPro" id="IPR013201">
    <property type="entry name" value="Prot_inhib_I29"/>
</dbReference>
<dbReference type="EMBL" id="QDEB01098203">
    <property type="protein sequence ID" value="RZC32301.1"/>
    <property type="molecule type" value="Genomic_DNA"/>
</dbReference>
<feature type="domain" description="Peptidase C1A papain C-terminal" evidence="8">
    <location>
        <begin position="113"/>
        <end position="327"/>
    </location>
</feature>
<dbReference type="InterPro" id="IPR013128">
    <property type="entry name" value="Peptidase_C1A"/>
</dbReference>
<organism evidence="10 11">
    <name type="scientific">Asbolus verrucosus</name>
    <name type="common">Desert ironclad beetle</name>
    <dbReference type="NCBI Taxonomy" id="1661398"/>
    <lineage>
        <taxon>Eukaryota</taxon>
        <taxon>Metazoa</taxon>
        <taxon>Ecdysozoa</taxon>
        <taxon>Arthropoda</taxon>
        <taxon>Hexapoda</taxon>
        <taxon>Insecta</taxon>
        <taxon>Pterygota</taxon>
        <taxon>Neoptera</taxon>
        <taxon>Endopterygota</taxon>
        <taxon>Coleoptera</taxon>
        <taxon>Polyphaga</taxon>
        <taxon>Cucujiformia</taxon>
        <taxon>Tenebrionidae</taxon>
        <taxon>Pimeliinae</taxon>
        <taxon>Asbolus</taxon>
    </lineage>
</organism>
<dbReference type="PANTHER" id="PTHR12411">
    <property type="entry name" value="CYSTEINE PROTEASE FAMILY C1-RELATED"/>
    <property type="match status" value="1"/>
</dbReference>
<sequence>MKCLLVLALAFLGCLAYPSEEQFHVKWASFKKIHQKSYDSAEELKRRNIFKENLKKIEEHNQLYKEKKVTYEMGVNQFADLTREEFSQYLNRYKDARLQSVHRVEFTPVTAEIPAEIDWRKKGAVTEVKDQGQCGSCWAFSVTGSLEGENFLKNGRLVSLSEQELVDCSDEIGNEGCGGGFMEQGFEYVIKHGLVAEEDYPYEAFDGKCRRGDIPAAVNIDSYVVLPTESEEDLQAAVGTIGPVSVAVDATDWQFYSRGVFYDSECSSANASLNHGVLAVGYGVEGNDPYWLVKNSWGPYWGEDGYIKSARNADNNCGIATDATYPNVL</sequence>
<dbReference type="InterPro" id="IPR038765">
    <property type="entry name" value="Papain-like_cys_pep_sf"/>
</dbReference>
<dbReference type="InterPro" id="IPR000668">
    <property type="entry name" value="Peptidase_C1A_C"/>
</dbReference>
<evidence type="ECO:0000256" key="6">
    <source>
        <dbReference type="ARBA" id="ARBA00023157"/>
    </source>
</evidence>
<feature type="signal peptide" evidence="7">
    <location>
        <begin position="1"/>
        <end position="16"/>
    </location>
</feature>
<keyword evidence="2" id="KW-0645">Protease</keyword>
<dbReference type="SMART" id="SM00848">
    <property type="entry name" value="Inhibitor_I29"/>
    <property type="match status" value="1"/>
</dbReference>
<dbReference type="GO" id="GO:0006508">
    <property type="term" value="P:proteolysis"/>
    <property type="evidence" value="ECO:0007669"/>
    <property type="project" value="UniProtKB-KW"/>
</dbReference>
<evidence type="ECO:0000256" key="1">
    <source>
        <dbReference type="ARBA" id="ARBA00008455"/>
    </source>
</evidence>